<evidence type="ECO:0000313" key="11">
    <source>
        <dbReference type="EMBL" id="KRK14778.1"/>
    </source>
</evidence>
<dbReference type="RefSeq" id="WP_003678126.1">
    <property type="nucleotide sequence ID" value="NZ_AZCN01000067.1"/>
</dbReference>
<feature type="transmembrane region" description="Helical" evidence="9">
    <location>
        <begin position="215"/>
        <end position="237"/>
    </location>
</feature>
<gene>
    <name evidence="11" type="ORF">FD22_GL002120</name>
</gene>
<evidence type="ECO:0000256" key="6">
    <source>
        <dbReference type="ARBA" id="ARBA00022989"/>
    </source>
</evidence>
<feature type="transmembrane region" description="Helical" evidence="9">
    <location>
        <begin position="144"/>
        <end position="167"/>
    </location>
</feature>
<dbReference type="EMBL" id="AZCN01000067">
    <property type="protein sequence ID" value="KRK14778.1"/>
    <property type="molecule type" value="Genomic_DNA"/>
</dbReference>
<dbReference type="GO" id="GO:0008982">
    <property type="term" value="F:protein-N(PI)-phosphohistidine-sugar phosphotransferase activity"/>
    <property type="evidence" value="ECO:0007669"/>
    <property type="project" value="UniProtKB-UniRule"/>
</dbReference>
<keyword evidence="7 8" id="KW-0472">Membrane</keyword>
<keyword evidence="5 9" id="KW-0812">Transmembrane</keyword>
<dbReference type="InterPro" id="IPR003352">
    <property type="entry name" value="PTS_EIIC"/>
</dbReference>
<feature type="transmembrane region" description="Helical" evidence="9">
    <location>
        <begin position="174"/>
        <end position="195"/>
    </location>
</feature>
<feature type="domain" description="PTS EIIC type-3" evidence="10">
    <location>
        <begin position="8"/>
        <end position="406"/>
    </location>
</feature>
<dbReference type="eggNOG" id="COG1455">
    <property type="taxonomic scope" value="Bacteria"/>
</dbReference>
<evidence type="ECO:0000259" key="10">
    <source>
        <dbReference type="PROSITE" id="PS51105"/>
    </source>
</evidence>
<feature type="transmembrane region" description="Helical" evidence="9">
    <location>
        <begin position="346"/>
        <end position="366"/>
    </location>
</feature>
<evidence type="ECO:0000256" key="8">
    <source>
        <dbReference type="PIRNR" id="PIRNR006351"/>
    </source>
</evidence>
<comment type="subcellular location">
    <subcellularLocation>
        <location evidence="1">Cell membrane</location>
        <topology evidence="1">Multi-pass membrane protein</topology>
    </subcellularLocation>
</comment>
<evidence type="ECO:0000256" key="2">
    <source>
        <dbReference type="ARBA" id="ARBA00022448"/>
    </source>
</evidence>
<evidence type="ECO:0000256" key="5">
    <source>
        <dbReference type="ARBA" id="ARBA00022692"/>
    </source>
</evidence>
<dbReference type="Proteomes" id="UP000051181">
    <property type="component" value="Unassembled WGS sequence"/>
</dbReference>
<organism evidence="11 12">
    <name type="scientific">Loigolactobacillus coryniformis subsp. coryniformis KCTC 3167 = DSM 20001</name>
    <dbReference type="NCBI Taxonomy" id="913848"/>
    <lineage>
        <taxon>Bacteria</taxon>
        <taxon>Bacillati</taxon>
        <taxon>Bacillota</taxon>
        <taxon>Bacilli</taxon>
        <taxon>Lactobacillales</taxon>
        <taxon>Lactobacillaceae</taxon>
        <taxon>Loigolactobacillus</taxon>
    </lineage>
</organism>
<dbReference type="PANTHER" id="PTHR33989:SF4">
    <property type="entry name" value="PTS SYSTEM N,N'-DIACETYLCHITOBIOSE-SPECIFIC EIIC COMPONENT"/>
    <property type="match status" value="1"/>
</dbReference>
<protein>
    <recommendedName>
        <fullName evidence="8">Permease IIC component</fullName>
    </recommendedName>
</protein>
<dbReference type="Pfam" id="PF02378">
    <property type="entry name" value="PTS_EIIC"/>
    <property type="match status" value="1"/>
</dbReference>
<dbReference type="GO" id="GO:0009401">
    <property type="term" value="P:phosphoenolpyruvate-dependent sugar phosphotransferase system"/>
    <property type="evidence" value="ECO:0007669"/>
    <property type="project" value="InterPro"/>
</dbReference>
<dbReference type="GO" id="GO:0005886">
    <property type="term" value="C:plasma membrane"/>
    <property type="evidence" value="ECO:0007669"/>
    <property type="project" value="UniProtKB-SubCell"/>
</dbReference>
<feature type="transmembrane region" description="Helical" evidence="9">
    <location>
        <begin position="281"/>
        <end position="301"/>
    </location>
</feature>
<dbReference type="InterPro" id="IPR004501">
    <property type="entry name" value="PTS_EIIC_3"/>
</dbReference>
<reference evidence="11 12" key="1">
    <citation type="journal article" date="2015" name="Genome Announc.">
        <title>Expanding the biotechnology potential of lactobacilli through comparative genomics of 213 strains and associated genera.</title>
        <authorList>
            <person name="Sun Z."/>
            <person name="Harris H.M."/>
            <person name="McCann A."/>
            <person name="Guo C."/>
            <person name="Argimon S."/>
            <person name="Zhang W."/>
            <person name="Yang X."/>
            <person name="Jeffery I.B."/>
            <person name="Cooney J.C."/>
            <person name="Kagawa T.F."/>
            <person name="Liu W."/>
            <person name="Song Y."/>
            <person name="Salvetti E."/>
            <person name="Wrobel A."/>
            <person name="Rasinkangas P."/>
            <person name="Parkhill J."/>
            <person name="Rea M.C."/>
            <person name="O'Sullivan O."/>
            <person name="Ritari J."/>
            <person name="Douillard F.P."/>
            <person name="Paul Ross R."/>
            <person name="Yang R."/>
            <person name="Briner A.E."/>
            <person name="Felis G.E."/>
            <person name="de Vos W.M."/>
            <person name="Barrangou R."/>
            <person name="Klaenhammer T.R."/>
            <person name="Caufield P.W."/>
            <person name="Cui Y."/>
            <person name="Zhang H."/>
            <person name="O'Toole P.W."/>
        </authorList>
    </citation>
    <scope>NUCLEOTIDE SEQUENCE [LARGE SCALE GENOMIC DNA]</scope>
    <source>
        <strain evidence="11 12">DSM 20001</strain>
    </source>
</reference>
<dbReference type="PROSITE" id="PS51105">
    <property type="entry name" value="PTS_EIIC_TYPE_3"/>
    <property type="match status" value="1"/>
</dbReference>
<keyword evidence="4 8" id="KW-0762">Sugar transport</keyword>
<evidence type="ECO:0000313" key="12">
    <source>
        <dbReference type="Proteomes" id="UP000051181"/>
    </source>
</evidence>
<dbReference type="PATRIC" id="fig|913848.6.peg.2166"/>
<accession>A0A0R1F6N8</accession>
<dbReference type="InterPro" id="IPR004796">
    <property type="entry name" value="PTS_IIC_cello"/>
</dbReference>
<dbReference type="PIRSF" id="PIRSF006351">
    <property type="entry name" value="PTS_EIIC-Cellobiose"/>
    <property type="match status" value="1"/>
</dbReference>
<feature type="transmembrane region" description="Helical" evidence="9">
    <location>
        <begin position="27"/>
        <end position="48"/>
    </location>
</feature>
<proteinExistence type="predicted"/>
<feature type="transmembrane region" description="Helical" evidence="9">
    <location>
        <begin position="78"/>
        <end position="100"/>
    </location>
</feature>
<dbReference type="GO" id="GO:1902815">
    <property type="term" value="P:N,N'-diacetylchitobiose import"/>
    <property type="evidence" value="ECO:0007669"/>
    <property type="project" value="TreeGrafter"/>
</dbReference>
<keyword evidence="2 8" id="KW-0813">Transport</keyword>
<evidence type="ECO:0000256" key="1">
    <source>
        <dbReference type="ARBA" id="ARBA00004651"/>
    </source>
</evidence>
<evidence type="ECO:0000256" key="4">
    <source>
        <dbReference type="ARBA" id="ARBA00022597"/>
    </source>
</evidence>
<keyword evidence="3 8" id="KW-1003">Cell membrane</keyword>
<dbReference type="GeneID" id="65915763"/>
<dbReference type="PANTHER" id="PTHR33989">
    <property type="match status" value="1"/>
</dbReference>
<keyword evidence="6 9" id="KW-1133">Transmembrane helix</keyword>
<comment type="caution">
    <text evidence="11">The sequence shown here is derived from an EMBL/GenBank/DDBJ whole genome shotgun (WGS) entry which is preliminary data.</text>
</comment>
<sequence length="422" mass="46893">MLRLKHQWANDLVNFSQWLSERKFYQVILMSLTTIFPIAAVGAFITLIDKIIFIPTGVFNQFYQVSKWLPFYAECSNFWSSLDILINNLVVIWLAFLVAANAAKLKQQNEQLTGIVSGTFLWLGNQSLFMSATKHGMLQLTLNFSGLAMHGVFAAIMVGFFVSWLLGRCPKHQLLAMTFLILIGAATAAGFHTFIPDSFTGMLMSKLTQVTANWGTNIFLMVLIVLISNLLMIFGIIGPLNSGDGYNDAVFSIQNLNYALQYHHLGNIPYPINLHAIYDTYAFVGGSGMLLALLIAILWRARDQRVQQTAKISFLPVLFNLNSPMFVGLPVLFNPLLVIPFIVTPIVACLVAWLFVSLHLMPTAVYPVPLTTPGFLKGFLATGGNWVSLLVGILNLLIATIIYLPFVTLNDKYDLVSKVGEK</sequence>
<dbReference type="AlphaFoldDB" id="A0A0R1F6N8"/>
<comment type="function">
    <text evidence="8">The phosphoenolpyruvate-dependent sugar phosphotransferase system (PTS), a major carbohydrate active -transport system, catalyzes the phosphorylation of incoming sugar substrates concomitant with their translocation across the cell membrane.</text>
</comment>
<feature type="transmembrane region" description="Helical" evidence="9">
    <location>
        <begin position="386"/>
        <end position="409"/>
    </location>
</feature>
<evidence type="ECO:0000256" key="7">
    <source>
        <dbReference type="ARBA" id="ARBA00023136"/>
    </source>
</evidence>
<evidence type="ECO:0000256" key="9">
    <source>
        <dbReference type="SAM" id="Phobius"/>
    </source>
</evidence>
<name>A0A0R1F6N8_9LACO</name>
<dbReference type="InterPro" id="IPR051088">
    <property type="entry name" value="PTS_Sugar-EIIC/EIIB"/>
</dbReference>
<evidence type="ECO:0000256" key="3">
    <source>
        <dbReference type="ARBA" id="ARBA00022475"/>
    </source>
</evidence>